<proteinExistence type="predicted"/>
<keyword evidence="1" id="KW-0407">Ion channel</keyword>
<keyword evidence="1" id="KW-0406">Ion transport</keyword>
<dbReference type="GO" id="GO:0034220">
    <property type="term" value="P:monoatomic ion transmembrane transport"/>
    <property type="evidence" value="ECO:0007669"/>
    <property type="project" value="UniProtKB-KW"/>
</dbReference>
<dbReference type="InterPro" id="IPR013099">
    <property type="entry name" value="K_chnl_dom"/>
</dbReference>
<dbReference type="Gene3D" id="1.10.287.70">
    <property type="match status" value="1"/>
</dbReference>
<gene>
    <name evidence="1" type="ORF">ABVT43_04505</name>
</gene>
<name>A0ABV2BR06_9GAMM</name>
<dbReference type="Proteomes" id="UP001548189">
    <property type="component" value="Unassembled WGS sequence"/>
</dbReference>
<protein>
    <submittedName>
        <fullName evidence="1">Potassium channel family protein</fullName>
    </submittedName>
</protein>
<reference evidence="1 2" key="1">
    <citation type="submission" date="2024-06" db="EMBL/GenBank/DDBJ databases">
        <authorList>
            <person name="Li F."/>
        </authorList>
    </citation>
    <scope>NUCLEOTIDE SEQUENCE [LARGE SCALE GENOMIC DNA]</scope>
    <source>
        <strain evidence="1 2">GXAS 311</strain>
    </source>
</reference>
<accession>A0ABV2BR06</accession>
<organism evidence="1 2">
    <name type="scientific">Aliikangiella maris</name>
    <dbReference type="NCBI Taxonomy" id="3162458"/>
    <lineage>
        <taxon>Bacteria</taxon>
        <taxon>Pseudomonadati</taxon>
        <taxon>Pseudomonadota</taxon>
        <taxon>Gammaproteobacteria</taxon>
        <taxon>Oceanospirillales</taxon>
        <taxon>Pleioneaceae</taxon>
        <taxon>Aliikangiella</taxon>
    </lineage>
</organism>
<keyword evidence="1" id="KW-0813">Transport</keyword>
<evidence type="ECO:0000313" key="1">
    <source>
        <dbReference type="EMBL" id="MET1254380.1"/>
    </source>
</evidence>
<comment type="caution">
    <text evidence="1">The sequence shown here is derived from an EMBL/GenBank/DDBJ whole genome shotgun (WGS) entry which is preliminary data.</text>
</comment>
<keyword evidence="2" id="KW-1185">Reference proteome</keyword>
<dbReference type="Pfam" id="PF07885">
    <property type="entry name" value="Ion_trans_2"/>
    <property type="match status" value="1"/>
</dbReference>
<dbReference type="EMBL" id="JBEVCJ010000003">
    <property type="protein sequence ID" value="MET1254380.1"/>
    <property type="molecule type" value="Genomic_DNA"/>
</dbReference>
<dbReference type="SUPFAM" id="SSF81324">
    <property type="entry name" value="Voltage-gated potassium channels"/>
    <property type="match status" value="1"/>
</dbReference>
<evidence type="ECO:0000313" key="2">
    <source>
        <dbReference type="Proteomes" id="UP001548189"/>
    </source>
</evidence>
<sequence>MSLKTILVSPLMLGVFIVNSLIIAIVVLIHYEILHQLTHQLPRLRVKHNFKIVIGVFGALFAHIVEVWVFALAYYVMIHISGWGNLVGNSSGSLMDCAYFSFTTYTTLGFGDIQPVGEIRYLTGIESLTGLVLVTWTASFLYYEMKSYWKEN</sequence>